<feature type="domain" description="Myb-like" evidence="4">
    <location>
        <begin position="178"/>
        <end position="228"/>
    </location>
</feature>
<dbReference type="AlphaFoldDB" id="F2TY12"/>
<feature type="compositionally biased region" description="Low complexity" evidence="3">
    <location>
        <begin position="515"/>
        <end position="528"/>
    </location>
</feature>
<feature type="region of interest" description="Disordered" evidence="3">
    <location>
        <begin position="230"/>
        <end position="330"/>
    </location>
</feature>
<dbReference type="PROSITE" id="PS50090">
    <property type="entry name" value="MYB_LIKE"/>
    <property type="match status" value="3"/>
</dbReference>
<dbReference type="PANTHER" id="PTHR45614">
    <property type="entry name" value="MYB PROTEIN-RELATED"/>
    <property type="match status" value="1"/>
</dbReference>
<dbReference type="EMBL" id="GL832956">
    <property type="protein sequence ID" value="EGD76271.1"/>
    <property type="molecule type" value="Genomic_DNA"/>
</dbReference>
<dbReference type="PROSITE" id="PS51294">
    <property type="entry name" value="HTH_MYB"/>
    <property type="match status" value="2"/>
</dbReference>
<evidence type="ECO:0000256" key="1">
    <source>
        <dbReference type="ARBA" id="ARBA00022737"/>
    </source>
</evidence>
<accession>F2TY12</accession>
<dbReference type="eggNOG" id="KOG0048">
    <property type="taxonomic scope" value="Eukaryota"/>
</dbReference>
<feature type="compositionally biased region" description="Low complexity" evidence="3">
    <location>
        <begin position="371"/>
        <end position="409"/>
    </location>
</feature>
<proteinExistence type="predicted"/>
<feature type="domain" description="Myb-like" evidence="4">
    <location>
        <begin position="126"/>
        <end position="177"/>
    </location>
</feature>
<dbReference type="KEGG" id="sre:PTSG_00973"/>
<dbReference type="Pfam" id="PF00249">
    <property type="entry name" value="Myb_DNA-binding"/>
    <property type="match status" value="3"/>
</dbReference>
<dbReference type="InterPro" id="IPR009057">
    <property type="entry name" value="Homeodomain-like_sf"/>
</dbReference>
<keyword evidence="7" id="KW-1185">Reference proteome</keyword>
<dbReference type="Proteomes" id="UP000007799">
    <property type="component" value="Unassembled WGS sequence"/>
</dbReference>
<dbReference type="Gene3D" id="1.10.10.60">
    <property type="entry name" value="Homeodomain-like"/>
    <property type="match status" value="3"/>
</dbReference>
<feature type="compositionally biased region" description="Low complexity" evidence="3">
    <location>
        <begin position="583"/>
        <end position="595"/>
    </location>
</feature>
<feature type="region of interest" description="Disordered" evidence="3">
    <location>
        <begin position="1"/>
        <end position="29"/>
    </location>
</feature>
<dbReference type="GeneID" id="16079041"/>
<dbReference type="InterPro" id="IPR050560">
    <property type="entry name" value="MYB_TF"/>
</dbReference>
<feature type="region of interest" description="Disordered" evidence="3">
    <location>
        <begin position="515"/>
        <end position="595"/>
    </location>
</feature>
<sequence length="720" mass="77538">MPQFHQQHQQRQQHVEQQLQQLQRAAAAAAAATNGANAFSYDQAFTTAIDEKISQLQSKKTKKSSKKKKSVCPRWTKEEDSRLKTLVKQFEAEGITDDTTLWQKVAEQMPGRDCSHCAHRWKNMLDPSLVKGAWSKEEDAKVVELVKIYGPRNWSKIAQHLKGRIGKQCRERWHNTLNPDLKRGPWSEEEQRILEEAHARLGNKWAAIAKLLPGRTDNHIKNHWNSMMAKQANKATGKSSASSAGKTSASSSASNPKSARRTAAGKARTAKRSASSASRRPTARQQRSQQQQQQQQHQQQQQQQLRQRRRQAGKANLQQRMGGAEQRAHGDSIAASADALGVGLLDVPQHSPGLGLNFMSAFPLIKAHGFPTSPGKAAPSSSSASITPPSVQSQSQYQQQLSQLAASSSDTLRALFGGLPSPSASAQTAEHRHARRAVAPLTKEDEDPAADDGLPSAKRAKTGYSTASTLNADSIYDAMTRAAALSSPLFSLNTPSPTAAPGPSHHDASAQLLQSLQQQRRQWQEAAAHTGDNSGADVATTTPQGQQHGRQVPAGSDAFRGCEETPTLWPLSTAAANSKPGESSSSALGGMGSSSHAASLASTVAHLHNHPAVAGLRTPEGSPSRPVTDPSLSPLWQRRGVSPMPLLFSPGKDNTGLLSSPAFTFPTTTLGGFTPRSALSPRNLFTPSEFATSPGRMPHDLPQTPIQLKQALARLEQSNA</sequence>
<dbReference type="FunFam" id="1.10.10.60:FF:000010">
    <property type="entry name" value="Transcriptional activator Myb isoform A"/>
    <property type="match status" value="1"/>
</dbReference>
<reference evidence="6" key="1">
    <citation type="submission" date="2009-08" db="EMBL/GenBank/DDBJ databases">
        <title>Annotation of Salpingoeca rosetta.</title>
        <authorList>
            <consortium name="The Broad Institute Genome Sequencing Platform"/>
            <person name="Russ C."/>
            <person name="Cuomo C."/>
            <person name="Burger G."/>
            <person name="Gray M.W."/>
            <person name="Holland P.W.H."/>
            <person name="King N."/>
            <person name="Lang F.B.F."/>
            <person name="Roger A.J."/>
            <person name="Ruiz-Trillo I."/>
            <person name="Young S.K."/>
            <person name="Zeng Q."/>
            <person name="Gargeya S."/>
            <person name="Alvarado L."/>
            <person name="Berlin A."/>
            <person name="Chapman S.B."/>
            <person name="Chen Z."/>
            <person name="Freedman E."/>
            <person name="Gellesch M."/>
            <person name="Goldberg J."/>
            <person name="Griggs A."/>
            <person name="Gujja S."/>
            <person name="Heilman E."/>
            <person name="Heiman D."/>
            <person name="Howarth C."/>
            <person name="Mehta T."/>
            <person name="Neiman D."/>
            <person name="Pearson M."/>
            <person name="Roberts A."/>
            <person name="Saif S."/>
            <person name="Shea T."/>
            <person name="Shenoy N."/>
            <person name="Sisk P."/>
            <person name="Stolte C."/>
            <person name="Sykes S."/>
            <person name="White J."/>
            <person name="Yandava C."/>
            <person name="Haas B."/>
            <person name="Nusbaum C."/>
            <person name="Birren B."/>
        </authorList>
    </citation>
    <scope>NUCLEOTIDE SEQUENCE [LARGE SCALE GENOMIC DNA]</scope>
    <source>
        <strain evidence="6">ATCC 50818</strain>
    </source>
</reference>
<keyword evidence="1" id="KW-0677">Repeat</keyword>
<name>F2TY12_SALR5</name>
<feature type="compositionally biased region" description="Polar residues" evidence="3">
    <location>
        <begin position="539"/>
        <end position="549"/>
    </location>
</feature>
<evidence type="ECO:0000313" key="6">
    <source>
        <dbReference type="EMBL" id="EGD76271.1"/>
    </source>
</evidence>
<dbReference type="InParanoid" id="F2TY12"/>
<evidence type="ECO:0000256" key="2">
    <source>
        <dbReference type="ARBA" id="ARBA00023125"/>
    </source>
</evidence>
<feature type="region of interest" description="Disordered" evidence="3">
    <location>
        <begin position="54"/>
        <end position="74"/>
    </location>
</feature>
<dbReference type="GO" id="GO:0000978">
    <property type="term" value="F:RNA polymerase II cis-regulatory region sequence-specific DNA binding"/>
    <property type="evidence" value="ECO:0007669"/>
    <property type="project" value="TreeGrafter"/>
</dbReference>
<gene>
    <name evidence="6" type="ORF">PTSG_00973</name>
</gene>
<evidence type="ECO:0000256" key="3">
    <source>
        <dbReference type="SAM" id="MobiDB-lite"/>
    </source>
</evidence>
<dbReference type="STRING" id="946362.F2TY12"/>
<dbReference type="SMART" id="SM00717">
    <property type="entry name" value="SANT"/>
    <property type="match status" value="3"/>
</dbReference>
<dbReference type="InterPro" id="IPR001005">
    <property type="entry name" value="SANT/Myb"/>
</dbReference>
<evidence type="ECO:0000259" key="5">
    <source>
        <dbReference type="PROSITE" id="PS51294"/>
    </source>
</evidence>
<feature type="region of interest" description="Disordered" evidence="3">
    <location>
        <begin position="672"/>
        <end position="702"/>
    </location>
</feature>
<feature type="domain" description="HTH myb-type" evidence="5">
    <location>
        <begin position="126"/>
        <end position="181"/>
    </location>
</feature>
<dbReference type="OrthoDB" id="2143914at2759"/>
<feature type="compositionally biased region" description="Low complexity" evidence="3">
    <location>
        <begin position="232"/>
        <end position="305"/>
    </location>
</feature>
<dbReference type="SUPFAM" id="SSF46689">
    <property type="entry name" value="Homeodomain-like"/>
    <property type="match status" value="2"/>
</dbReference>
<feature type="domain" description="Myb-like" evidence="4">
    <location>
        <begin position="74"/>
        <end position="125"/>
    </location>
</feature>
<evidence type="ECO:0000313" key="7">
    <source>
        <dbReference type="Proteomes" id="UP000007799"/>
    </source>
</evidence>
<feature type="domain" description="HTH myb-type" evidence="5">
    <location>
        <begin position="182"/>
        <end position="232"/>
    </location>
</feature>
<feature type="region of interest" description="Disordered" evidence="3">
    <location>
        <begin position="613"/>
        <end position="636"/>
    </location>
</feature>
<dbReference type="PANTHER" id="PTHR45614:SF25">
    <property type="entry name" value="MYB PROTEIN"/>
    <property type="match status" value="1"/>
</dbReference>
<dbReference type="InterPro" id="IPR017930">
    <property type="entry name" value="Myb_dom"/>
</dbReference>
<feature type="compositionally biased region" description="Basic residues" evidence="3">
    <location>
        <begin position="59"/>
        <end position="71"/>
    </location>
</feature>
<dbReference type="GO" id="GO:0005634">
    <property type="term" value="C:nucleus"/>
    <property type="evidence" value="ECO:0007669"/>
    <property type="project" value="TreeGrafter"/>
</dbReference>
<evidence type="ECO:0000259" key="4">
    <source>
        <dbReference type="PROSITE" id="PS50090"/>
    </source>
</evidence>
<dbReference type="RefSeq" id="XP_004998446.1">
    <property type="nucleotide sequence ID" value="XM_004998389.1"/>
</dbReference>
<protein>
    <submittedName>
        <fullName evidence="6">Uncharacterized protein</fullName>
    </submittedName>
</protein>
<feature type="region of interest" description="Disordered" evidence="3">
    <location>
        <begin position="371"/>
        <end position="463"/>
    </location>
</feature>
<dbReference type="GO" id="GO:0000981">
    <property type="term" value="F:DNA-binding transcription factor activity, RNA polymerase II-specific"/>
    <property type="evidence" value="ECO:0007669"/>
    <property type="project" value="TreeGrafter"/>
</dbReference>
<dbReference type="CDD" id="cd00167">
    <property type="entry name" value="SANT"/>
    <property type="match status" value="3"/>
</dbReference>
<organism evidence="7">
    <name type="scientific">Salpingoeca rosetta (strain ATCC 50818 / BSB-021)</name>
    <dbReference type="NCBI Taxonomy" id="946362"/>
    <lineage>
        <taxon>Eukaryota</taxon>
        <taxon>Choanoflagellata</taxon>
        <taxon>Craspedida</taxon>
        <taxon>Salpingoecidae</taxon>
        <taxon>Salpingoeca</taxon>
    </lineage>
</organism>
<keyword evidence="2" id="KW-0238">DNA-binding</keyword>